<dbReference type="GeneID" id="98568009"/>
<feature type="domain" description="Resolvase/invertase-type recombinase catalytic" evidence="1">
    <location>
        <begin position="16"/>
        <end position="118"/>
    </location>
</feature>
<dbReference type="Proteomes" id="UP000287239">
    <property type="component" value="Unassembled WGS sequence"/>
</dbReference>
<dbReference type="RefSeq" id="WP_170174726.1">
    <property type="nucleotide sequence ID" value="NZ_NGJU01000008.1"/>
</dbReference>
<dbReference type="Pfam" id="PF00239">
    <property type="entry name" value="Resolvase"/>
    <property type="match status" value="1"/>
</dbReference>
<dbReference type="AlphaFoldDB" id="A0A429ZQU5"/>
<reference evidence="2 3" key="1">
    <citation type="submission" date="2017-05" db="EMBL/GenBank/DDBJ databases">
        <title>Vagococcus spp. assemblies.</title>
        <authorList>
            <person name="Gulvik C.A."/>
        </authorList>
    </citation>
    <scope>NUCLEOTIDE SEQUENCE [LARGE SCALE GENOMIC DNA]</scope>
    <source>
        <strain evidence="2 3">NCFB 2777</strain>
    </source>
</reference>
<dbReference type="InterPro" id="IPR006119">
    <property type="entry name" value="Resolv_N"/>
</dbReference>
<evidence type="ECO:0000313" key="2">
    <source>
        <dbReference type="EMBL" id="RST96041.1"/>
    </source>
</evidence>
<sequence>MGKIGYIQKNLNEQELAKNLNTLIQYGCVQVFIETEEGLELMRLVNHLKMGMELVVCNFANINKRINELSMFLNQLTEEGIAVYSIEENINSLESQNLMLSQILSLGIEIDLAVIRQQRGGRSSRIGRRGELGRPSLTSEKINEIIFYHSKKKMSYREISELTGVALGTVHKYIKQQGDAGDNTINKV</sequence>
<gene>
    <name evidence="2" type="ORF">CBF35_06480</name>
</gene>
<dbReference type="EMBL" id="NGJU01000008">
    <property type="protein sequence ID" value="RST96041.1"/>
    <property type="molecule type" value="Genomic_DNA"/>
</dbReference>
<keyword evidence="3" id="KW-1185">Reference proteome</keyword>
<evidence type="ECO:0000313" key="3">
    <source>
        <dbReference type="Proteomes" id="UP000287239"/>
    </source>
</evidence>
<evidence type="ECO:0000259" key="1">
    <source>
        <dbReference type="Pfam" id="PF00239"/>
    </source>
</evidence>
<proteinExistence type="predicted"/>
<name>A0A429ZQU5_9ENTE</name>
<dbReference type="SUPFAM" id="SSF53041">
    <property type="entry name" value="Resolvase-like"/>
    <property type="match status" value="1"/>
</dbReference>
<accession>A0A429ZQU5</accession>
<dbReference type="GO" id="GO:0003677">
    <property type="term" value="F:DNA binding"/>
    <property type="evidence" value="ECO:0007669"/>
    <property type="project" value="InterPro"/>
</dbReference>
<protein>
    <recommendedName>
        <fullName evidence="1">Resolvase/invertase-type recombinase catalytic domain-containing protein</fullName>
    </recommendedName>
</protein>
<dbReference type="GO" id="GO:0000150">
    <property type="term" value="F:DNA strand exchange activity"/>
    <property type="evidence" value="ECO:0007669"/>
    <property type="project" value="InterPro"/>
</dbReference>
<dbReference type="InterPro" id="IPR036162">
    <property type="entry name" value="Resolvase-like_N_sf"/>
</dbReference>
<comment type="caution">
    <text evidence="2">The sequence shown here is derived from an EMBL/GenBank/DDBJ whole genome shotgun (WGS) entry which is preliminary data.</text>
</comment>
<organism evidence="2 3">
    <name type="scientific">Vagococcus salmoninarum</name>
    <dbReference type="NCBI Taxonomy" id="2739"/>
    <lineage>
        <taxon>Bacteria</taxon>
        <taxon>Bacillati</taxon>
        <taxon>Bacillota</taxon>
        <taxon>Bacilli</taxon>
        <taxon>Lactobacillales</taxon>
        <taxon>Enterococcaceae</taxon>
        <taxon>Vagococcus</taxon>
    </lineage>
</organism>
<dbReference type="Gene3D" id="3.40.50.1390">
    <property type="entry name" value="Resolvase, N-terminal catalytic domain"/>
    <property type="match status" value="1"/>
</dbReference>